<dbReference type="PROSITE" id="PS51471">
    <property type="entry name" value="FE2OG_OXY"/>
    <property type="match status" value="1"/>
</dbReference>
<gene>
    <name evidence="7" type="primary">GA3ox</name>
</gene>
<dbReference type="Pfam" id="PF14226">
    <property type="entry name" value="DIOX_N"/>
    <property type="match status" value="1"/>
</dbReference>
<dbReference type="SUPFAM" id="SSF51197">
    <property type="entry name" value="Clavaminate synthase-like"/>
    <property type="match status" value="1"/>
</dbReference>
<dbReference type="AlphaFoldDB" id="A0A146C2Q1"/>
<dbReference type="EMBL" id="KT597694">
    <property type="protein sequence ID" value="AMX20893.1"/>
    <property type="molecule type" value="mRNA"/>
</dbReference>
<evidence type="ECO:0000259" key="6">
    <source>
        <dbReference type="PROSITE" id="PS51471"/>
    </source>
</evidence>
<keyword evidence="3 5" id="KW-0560">Oxidoreductase</keyword>
<evidence type="ECO:0000256" key="1">
    <source>
        <dbReference type="ARBA" id="ARBA00001961"/>
    </source>
</evidence>
<dbReference type="InterPro" id="IPR044861">
    <property type="entry name" value="IPNS-like_FE2OG_OXY"/>
</dbReference>
<accession>A0A146C2Q1</accession>
<dbReference type="InterPro" id="IPR026992">
    <property type="entry name" value="DIOX_N"/>
</dbReference>
<dbReference type="InterPro" id="IPR005123">
    <property type="entry name" value="Oxoglu/Fe-dep_dioxygenase_dom"/>
</dbReference>
<evidence type="ECO:0000256" key="4">
    <source>
        <dbReference type="ARBA" id="ARBA00023004"/>
    </source>
</evidence>
<keyword evidence="2 5" id="KW-0479">Metal-binding</keyword>
<feature type="domain" description="Fe2OG dioxygenase" evidence="6">
    <location>
        <begin position="193"/>
        <end position="299"/>
    </location>
</feature>
<dbReference type="InterPro" id="IPR050231">
    <property type="entry name" value="Iron_ascorbate_oxido_reductase"/>
</dbReference>
<protein>
    <submittedName>
        <fullName evidence="7">Gibberellin 3-oxidase</fullName>
    </submittedName>
</protein>
<name>A0A146C2Q1_DENOF</name>
<evidence type="ECO:0000256" key="3">
    <source>
        <dbReference type="ARBA" id="ARBA00023002"/>
    </source>
</evidence>
<proteinExistence type="evidence at transcript level"/>
<comment type="cofactor">
    <cofactor evidence="1">
        <name>L-ascorbate</name>
        <dbReference type="ChEBI" id="CHEBI:38290"/>
    </cofactor>
</comment>
<evidence type="ECO:0000313" key="7">
    <source>
        <dbReference type="EMBL" id="AMX20893.1"/>
    </source>
</evidence>
<dbReference type="GO" id="GO:0016491">
    <property type="term" value="F:oxidoreductase activity"/>
    <property type="evidence" value="ECO:0007669"/>
    <property type="project" value="UniProtKB-KW"/>
</dbReference>
<evidence type="ECO:0000256" key="2">
    <source>
        <dbReference type="ARBA" id="ARBA00022723"/>
    </source>
</evidence>
<dbReference type="InterPro" id="IPR027443">
    <property type="entry name" value="IPNS-like_sf"/>
</dbReference>
<dbReference type="Pfam" id="PF03171">
    <property type="entry name" value="2OG-FeII_Oxy"/>
    <property type="match status" value="1"/>
</dbReference>
<evidence type="ECO:0000256" key="5">
    <source>
        <dbReference type="RuleBase" id="RU003682"/>
    </source>
</evidence>
<dbReference type="PANTHER" id="PTHR47990">
    <property type="entry name" value="2-OXOGLUTARATE (2OG) AND FE(II)-DEPENDENT OXYGENASE SUPERFAMILY PROTEIN-RELATED"/>
    <property type="match status" value="1"/>
</dbReference>
<dbReference type="Gene3D" id="2.60.120.330">
    <property type="entry name" value="B-lactam Antibiotic, Isopenicillin N Synthase, Chain"/>
    <property type="match status" value="1"/>
</dbReference>
<comment type="similarity">
    <text evidence="5">Belongs to the iron/ascorbate-dependent oxidoreductase family.</text>
</comment>
<keyword evidence="4 5" id="KW-0408">Iron</keyword>
<reference evidence="7" key="1">
    <citation type="submission" date="2015-08" db="EMBL/GenBank/DDBJ databases">
        <title>Cloning and sequence analysis of GA3ox gene in Dendrobium officinale.</title>
        <authorList>
            <person name="Liu S."/>
        </authorList>
    </citation>
    <scope>NUCLEOTIDE SEQUENCE</scope>
    <source>
        <tissue evidence="7">Seed</tissue>
    </source>
</reference>
<dbReference type="GO" id="GO:0046872">
    <property type="term" value="F:metal ion binding"/>
    <property type="evidence" value="ECO:0007669"/>
    <property type="project" value="UniProtKB-KW"/>
</dbReference>
<organism evidence="7">
    <name type="scientific">Dendrobium officinale</name>
    <name type="common">Orchid</name>
    <dbReference type="NCBI Taxonomy" id="142615"/>
    <lineage>
        <taxon>Eukaryota</taxon>
        <taxon>Viridiplantae</taxon>
        <taxon>Streptophyta</taxon>
        <taxon>Embryophyta</taxon>
        <taxon>Tracheophyta</taxon>
        <taxon>Spermatophyta</taxon>
        <taxon>Magnoliopsida</taxon>
        <taxon>Liliopsida</taxon>
        <taxon>Asparagales</taxon>
        <taxon>Orchidaceae</taxon>
        <taxon>Epidendroideae</taxon>
        <taxon>Malaxideae</taxon>
        <taxon>Dendrobiinae</taxon>
        <taxon>Dendrobium</taxon>
    </lineage>
</organism>
<sequence>MPSLSKEHFDLYSAFHVPETHAWSSSHLHDHPIAGDGATIPVIDISDPDAASMVGGACRSWGVFYATSHGIPADLLHQVESHARRLFSLPLHRKLQTAPRDGSLSGYGRPPISAFFPKLMWSEGFTLAGHDDHLAVTSQLSPFDSLSFCEVMEAYRKEMKKLAGRLFRLLILSLGLEEEEMGQVGPLKELSQAADAIQLNSYPTCPEPERAIGMAAHTDSAFLTVLHQTDGAGGLQVLRDQDESGSARWVDVLPRPDCLVVNVGDLLHILSNGRFKSVRHRAVVNRADHRISAAYFIGPPAHMKVGSITKLVDMRTGPMYRPVTWPEYLGIRTRLFDKALDSVKFQEKELEKD</sequence>